<feature type="transmembrane region" description="Helical" evidence="2">
    <location>
        <begin position="680"/>
        <end position="703"/>
    </location>
</feature>
<evidence type="ECO:0000256" key="1">
    <source>
        <dbReference type="SAM" id="MobiDB-lite"/>
    </source>
</evidence>
<feature type="compositionally biased region" description="Basic and acidic residues" evidence="1">
    <location>
        <begin position="169"/>
        <end position="181"/>
    </location>
</feature>
<keyword evidence="2" id="KW-0812">Transmembrane</keyword>
<sequence>MEIVEPPPWILSLHSLLTDLRALSENSTSTTPRIYRVPPDIREGKANCYDFVVVPLGLYNTDFRAKTPIVELKLEVVSVFLNHLRIDWNAFCSRIANLEKLESPPASPPSRLSEYFNATDMAPDEEREVDTRVAADHSSVADMAPDEEREVDPGAEAGDTSATGMTPNRELDTRAAEDHTIEIALASPDEEREVDPGAEAGDTSATGMTPNRELDTRAAEDHTSEIALASAEDRGTSSTVQGREDRIRSFYHNAPIDFLTSEEVRAALVMDAVFVAAVFLQAYAQPEKYLLTDALRKIFSRGTVQYQVAAFKRDIFLPFENQIPLYMVEIAWKEIYTLVGEKPFDLSLELNIFKFLRDSGLPFPESEEGIMTFHGCDHLLACLYKVICTHVPPTTSKSFISWLLSPLCSVRCFLSGKIYAVSVHLSFISLLLSPFCSVRCFLPGKAIYAFSVRLRNTPIVRHLVKSTKLIKSFCDIVRQQLKFAKSQPGASVHNPSLRRRTLPTVAELRKAGVHFKGVQTGIGGFRFEKSIFKHRATLYLPRIDFNDSTQKFLLNLCAYEGMNIHLKKKLFAYVTIMDDLISSEEDVQLLRKGDEPIITENYLGEDKKIAEVTRCQVSMRTYLILVTSTHYRSDQIPITDHRLPIDYRRLPVTDQIHEWYKAGWRIRLTRFLDKFDHTPWAVITLLVAAFLLVAAIVQVYFAVKRDRHK</sequence>
<proteinExistence type="predicted"/>
<organism evidence="3 4">
    <name type="scientific">Riccia fluitans</name>
    <dbReference type="NCBI Taxonomy" id="41844"/>
    <lineage>
        <taxon>Eukaryota</taxon>
        <taxon>Viridiplantae</taxon>
        <taxon>Streptophyta</taxon>
        <taxon>Embryophyta</taxon>
        <taxon>Marchantiophyta</taxon>
        <taxon>Marchantiopsida</taxon>
        <taxon>Marchantiidae</taxon>
        <taxon>Marchantiales</taxon>
        <taxon>Ricciaceae</taxon>
        <taxon>Riccia</taxon>
    </lineage>
</organism>
<keyword evidence="4" id="KW-1185">Reference proteome</keyword>
<protein>
    <submittedName>
        <fullName evidence="3">Uncharacterized protein</fullName>
    </submittedName>
</protein>
<evidence type="ECO:0000313" key="3">
    <source>
        <dbReference type="EMBL" id="KAL2611500.1"/>
    </source>
</evidence>
<dbReference type="EMBL" id="JBHFFA010000007">
    <property type="protein sequence ID" value="KAL2611500.1"/>
    <property type="molecule type" value="Genomic_DNA"/>
</dbReference>
<dbReference type="Proteomes" id="UP001605036">
    <property type="component" value="Unassembled WGS sequence"/>
</dbReference>
<dbReference type="PANTHER" id="PTHR31549:SF25">
    <property type="entry name" value="PROTEIN, PUTATIVE (DUF247)-RELATED"/>
    <property type="match status" value="1"/>
</dbReference>
<reference evidence="3 4" key="1">
    <citation type="submission" date="2024-09" db="EMBL/GenBank/DDBJ databases">
        <title>Chromosome-scale assembly of Riccia fluitans.</title>
        <authorList>
            <person name="Paukszto L."/>
            <person name="Sawicki J."/>
            <person name="Karawczyk K."/>
            <person name="Piernik-Szablinska J."/>
            <person name="Szczecinska M."/>
            <person name="Mazdziarz M."/>
        </authorList>
    </citation>
    <scope>NUCLEOTIDE SEQUENCE [LARGE SCALE GENOMIC DNA]</scope>
    <source>
        <strain evidence="3">Rf_01</strain>
        <tissue evidence="3">Aerial parts of the thallus</tissue>
    </source>
</reference>
<comment type="caution">
    <text evidence="3">The sequence shown here is derived from an EMBL/GenBank/DDBJ whole genome shotgun (WGS) entry which is preliminary data.</text>
</comment>
<evidence type="ECO:0000256" key="2">
    <source>
        <dbReference type="SAM" id="Phobius"/>
    </source>
</evidence>
<gene>
    <name evidence="3" type="ORF">R1flu_023192</name>
</gene>
<dbReference type="Pfam" id="PF03140">
    <property type="entry name" value="DUF247"/>
    <property type="match status" value="1"/>
</dbReference>
<dbReference type="AlphaFoldDB" id="A0ABD1XRU6"/>
<name>A0ABD1XRU6_9MARC</name>
<feature type="region of interest" description="Disordered" evidence="1">
    <location>
        <begin position="121"/>
        <end position="211"/>
    </location>
</feature>
<dbReference type="InterPro" id="IPR004158">
    <property type="entry name" value="DUF247_pln"/>
</dbReference>
<keyword evidence="2" id="KW-1133">Transmembrane helix</keyword>
<evidence type="ECO:0000313" key="4">
    <source>
        <dbReference type="Proteomes" id="UP001605036"/>
    </source>
</evidence>
<dbReference type="PANTHER" id="PTHR31549">
    <property type="entry name" value="PROTEIN, PUTATIVE (DUF247)-RELATED-RELATED"/>
    <property type="match status" value="1"/>
</dbReference>
<keyword evidence="2" id="KW-0472">Membrane</keyword>
<accession>A0ABD1XRU6</accession>